<name>A0ABN1MGF1_9FLAO</name>
<dbReference type="Gene3D" id="3.90.226.10">
    <property type="entry name" value="2-enoyl-CoA Hydratase, Chain A, domain 1"/>
    <property type="match status" value="1"/>
</dbReference>
<dbReference type="RefSeq" id="WP_343765045.1">
    <property type="nucleotide sequence ID" value="NZ_BAAAFG010000013.1"/>
</dbReference>
<accession>A0ABN1MGF1</accession>
<keyword evidence="3" id="KW-1185">Reference proteome</keyword>
<dbReference type="EMBL" id="BAAAFG010000013">
    <property type="protein sequence ID" value="GAA0872176.1"/>
    <property type="molecule type" value="Genomic_DNA"/>
</dbReference>
<reference evidence="2 3" key="1">
    <citation type="journal article" date="2019" name="Int. J. Syst. Evol. Microbiol.">
        <title>The Global Catalogue of Microorganisms (GCM) 10K type strain sequencing project: providing services to taxonomists for standard genome sequencing and annotation.</title>
        <authorList>
            <consortium name="The Broad Institute Genomics Platform"/>
            <consortium name="The Broad Institute Genome Sequencing Center for Infectious Disease"/>
            <person name="Wu L."/>
            <person name="Ma J."/>
        </authorList>
    </citation>
    <scope>NUCLEOTIDE SEQUENCE [LARGE SCALE GENOMIC DNA]</scope>
    <source>
        <strain evidence="2 3">JCM 16082</strain>
    </source>
</reference>
<feature type="domain" description="Tail specific protease" evidence="1">
    <location>
        <begin position="264"/>
        <end position="472"/>
    </location>
</feature>
<dbReference type="SUPFAM" id="SSF52096">
    <property type="entry name" value="ClpP/crotonase"/>
    <property type="match status" value="1"/>
</dbReference>
<dbReference type="InterPro" id="IPR029045">
    <property type="entry name" value="ClpP/crotonase-like_dom_sf"/>
</dbReference>
<evidence type="ECO:0000313" key="2">
    <source>
        <dbReference type="EMBL" id="GAA0872176.1"/>
    </source>
</evidence>
<proteinExistence type="predicted"/>
<gene>
    <name evidence="2" type="ORF">GCM10009117_13230</name>
</gene>
<protein>
    <recommendedName>
        <fullName evidence="1">Tail specific protease domain-containing protein</fullName>
    </recommendedName>
</protein>
<dbReference type="Proteomes" id="UP001500507">
    <property type="component" value="Unassembled WGS sequence"/>
</dbReference>
<sequence>MKKIIILIVLIQLSYNGFSQTSDCAANLKWLTETFEKNDAGFQYVIDLKGEGSYAIHNTHYIEKASKISDLNECHKLLNDWTRFFREGHLNVQLIAQSQNTGEQTRPSDEEIIEKYKNSEKYLIEEQQFNDYIDKLGNNPGFEGVWFSEPYTIGIIKDDKYPNREYVGFIINTTRPNWQKNQVKLEISKSNEGAYNMKYYMGDHSERNFEIVELWGKNYIRAGSGFILLKRVLPQIKADQNIDRYYNLMNAGKPSLEKILDNTLLLKVPSFNYSNKKYIDSLLSSHDNLLKSTENLIIDVRYNGGGSDYSYEEIMPYLYTNPIRKVGVAYLSTALNNQRMVDFMNDPDWSNDDKKWAEEGLNKLNKHIGKFVNLDESIVSIDTLKTVYPNPKNVAILINRFCGSTTEQFLLEAKQSKKVKLIGATTAGVLDISNMYNITSPSKEFKLWYGLSKSYRIPEMTIDGKGILPDYYFDETIEPYEWIDKTIEILNYK</sequence>
<dbReference type="Pfam" id="PF03572">
    <property type="entry name" value="Peptidase_S41"/>
    <property type="match status" value="1"/>
</dbReference>
<organism evidence="2 3">
    <name type="scientific">Gangjinia marincola</name>
    <dbReference type="NCBI Taxonomy" id="578463"/>
    <lineage>
        <taxon>Bacteria</taxon>
        <taxon>Pseudomonadati</taxon>
        <taxon>Bacteroidota</taxon>
        <taxon>Flavobacteriia</taxon>
        <taxon>Flavobacteriales</taxon>
        <taxon>Flavobacteriaceae</taxon>
        <taxon>Gangjinia</taxon>
    </lineage>
</organism>
<evidence type="ECO:0000259" key="1">
    <source>
        <dbReference type="Pfam" id="PF03572"/>
    </source>
</evidence>
<evidence type="ECO:0000313" key="3">
    <source>
        <dbReference type="Proteomes" id="UP001500507"/>
    </source>
</evidence>
<comment type="caution">
    <text evidence="2">The sequence shown here is derived from an EMBL/GenBank/DDBJ whole genome shotgun (WGS) entry which is preliminary data.</text>
</comment>
<dbReference type="InterPro" id="IPR005151">
    <property type="entry name" value="Tail-specific_protease"/>
</dbReference>